<organism evidence="13 14">
    <name type="scientific">Chelativorans composti</name>
    <dbReference type="NCBI Taxonomy" id="768533"/>
    <lineage>
        <taxon>Bacteria</taxon>
        <taxon>Pseudomonadati</taxon>
        <taxon>Pseudomonadota</taxon>
        <taxon>Alphaproteobacteria</taxon>
        <taxon>Hyphomicrobiales</taxon>
        <taxon>Phyllobacteriaceae</taxon>
        <taxon>Chelativorans</taxon>
    </lineage>
</organism>
<protein>
    <recommendedName>
        <fullName evidence="7 11">Ribosomal RNA large subunit methyltransferase E</fullName>
        <ecNumber evidence="6 11">2.1.1.166</ecNumber>
    </recommendedName>
    <alternativeName>
        <fullName evidence="9 11">23S rRNA Um2552 methyltransferase</fullName>
    </alternativeName>
    <alternativeName>
        <fullName evidence="8 11">rRNA (uridine-2'-O-)-methyltransferase</fullName>
    </alternativeName>
</protein>
<dbReference type="PANTHER" id="PTHR10920:SF18">
    <property type="entry name" value="RRNA METHYLTRANSFERASE 2, MITOCHONDRIAL"/>
    <property type="match status" value="1"/>
</dbReference>
<dbReference type="EC" id="2.1.1.166" evidence="6 11"/>
<dbReference type="RefSeq" id="WP_345098328.1">
    <property type="nucleotide sequence ID" value="NZ_BAABGS010000013.1"/>
</dbReference>
<dbReference type="PANTHER" id="PTHR10920">
    <property type="entry name" value="RIBOSOMAL RNA METHYLTRANSFERASE"/>
    <property type="match status" value="1"/>
</dbReference>
<keyword evidence="11" id="KW-0963">Cytoplasm</keyword>
<comment type="caution">
    <text evidence="13">The sequence shown here is derived from an EMBL/GenBank/DDBJ whole genome shotgun (WGS) entry which is preliminary data.</text>
</comment>
<feature type="active site" description="Proton acceptor" evidence="11">
    <location>
        <position position="183"/>
    </location>
</feature>
<reference evidence="14" key="1">
    <citation type="journal article" date="2019" name="Int. J. Syst. Evol. Microbiol.">
        <title>The Global Catalogue of Microorganisms (GCM) 10K type strain sequencing project: providing services to taxonomists for standard genome sequencing and annotation.</title>
        <authorList>
            <consortium name="The Broad Institute Genomics Platform"/>
            <consortium name="The Broad Institute Genome Sequencing Center for Infectious Disease"/>
            <person name="Wu L."/>
            <person name="Ma J."/>
        </authorList>
    </citation>
    <scope>NUCLEOTIDE SEQUENCE [LARGE SCALE GENOMIC DNA]</scope>
    <source>
        <strain evidence="14">KCTC 23707</strain>
    </source>
</reference>
<dbReference type="InterPro" id="IPR050082">
    <property type="entry name" value="RNA_methyltr_RlmE"/>
</dbReference>
<dbReference type="HAMAP" id="MF_01547">
    <property type="entry name" value="RNA_methyltr_E"/>
    <property type="match status" value="1"/>
</dbReference>
<evidence type="ECO:0000256" key="8">
    <source>
        <dbReference type="ARBA" id="ARBA00041995"/>
    </source>
</evidence>
<comment type="similarity">
    <text evidence="11">Belongs to the class I-like SAM-binding methyltransferase superfamily. RNA methyltransferase RlmE family.</text>
</comment>
<accession>A0ABW5DHD6</accession>
<feature type="binding site" evidence="11">
    <location>
        <position position="143"/>
    </location>
    <ligand>
        <name>S-adenosyl-L-methionine</name>
        <dbReference type="ChEBI" id="CHEBI:59789"/>
    </ligand>
</feature>
<feature type="binding site" evidence="11">
    <location>
        <position position="80"/>
    </location>
    <ligand>
        <name>S-adenosyl-L-methionine</name>
        <dbReference type="ChEBI" id="CHEBI:59789"/>
    </ligand>
</feature>
<keyword evidence="2 11" id="KW-0489">Methyltransferase</keyword>
<evidence type="ECO:0000259" key="12">
    <source>
        <dbReference type="Pfam" id="PF01728"/>
    </source>
</evidence>
<dbReference type="Pfam" id="PF01728">
    <property type="entry name" value="FtsJ"/>
    <property type="match status" value="1"/>
</dbReference>
<dbReference type="EMBL" id="JBHUIR010000014">
    <property type="protein sequence ID" value="MFD2258775.1"/>
    <property type="molecule type" value="Genomic_DNA"/>
</dbReference>
<keyword evidence="14" id="KW-1185">Reference proteome</keyword>
<dbReference type="InterPro" id="IPR029063">
    <property type="entry name" value="SAM-dependent_MTases_sf"/>
</dbReference>
<feature type="binding site" evidence="11">
    <location>
        <position position="119"/>
    </location>
    <ligand>
        <name>S-adenosyl-L-methionine</name>
        <dbReference type="ChEBI" id="CHEBI:59789"/>
    </ligand>
</feature>
<evidence type="ECO:0000256" key="9">
    <source>
        <dbReference type="ARBA" id="ARBA00042745"/>
    </source>
</evidence>
<evidence type="ECO:0000256" key="1">
    <source>
        <dbReference type="ARBA" id="ARBA00022552"/>
    </source>
</evidence>
<dbReference type="InterPro" id="IPR015507">
    <property type="entry name" value="rRNA-MeTfrase_E"/>
</dbReference>
<dbReference type="Gene3D" id="3.40.50.150">
    <property type="entry name" value="Vaccinia Virus protein VP39"/>
    <property type="match status" value="1"/>
</dbReference>
<evidence type="ECO:0000256" key="5">
    <source>
        <dbReference type="ARBA" id="ARBA00037569"/>
    </source>
</evidence>
<proteinExistence type="inferred from homology"/>
<dbReference type="Proteomes" id="UP001597373">
    <property type="component" value="Unassembled WGS sequence"/>
</dbReference>
<dbReference type="GO" id="GO:0008168">
    <property type="term" value="F:methyltransferase activity"/>
    <property type="evidence" value="ECO:0007669"/>
    <property type="project" value="UniProtKB-KW"/>
</dbReference>
<feature type="binding site" evidence="11">
    <location>
        <position position="82"/>
    </location>
    <ligand>
        <name>S-adenosyl-L-methionine</name>
        <dbReference type="ChEBI" id="CHEBI:59789"/>
    </ligand>
</feature>
<comment type="catalytic activity">
    <reaction evidence="10 11">
        <text>uridine(2552) in 23S rRNA + S-adenosyl-L-methionine = 2'-O-methyluridine(2552) in 23S rRNA + S-adenosyl-L-homocysteine + H(+)</text>
        <dbReference type="Rhea" id="RHEA:42720"/>
        <dbReference type="Rhea" id="RHEA-COMP:10202"/>
        <dbReference type="Rhea" id="RHEA-COMP:10203"/>
        <dbReference type="ChEBI" id="CHEBI:15378"/>
        <dbReference type="ChEBI" id="CHEBI:57856"/>
        <dbReference type="ChEBI" id="CHEBI:59789"/>
        <dbReference type="ChEBI" id="CHEBI:65315"/>
        <dbReference type="ChEBI" id="CHEBI:74478"/>
        <dbReference type="EC" id="2.1.1.166"/>
    </reaction>
</comment>
<evidence type="ECO:0000256" key="7">
    <source>
        <dbReference type="ARBA" id="ARBA00041129"/>
    </source>
</evidence>
<evidence type="ECO:0000256" key="2">
    <source>
        <dbReference type="ARBA" id="ARBA00022603"/>
    </source>
</evidence>
<dbReference type="PIRSF" id="PIRSF005461">
    <property type="entry name" value="23S_rRNA_mtase"/>
    <property type="match status" value="1"/>
</dbReference>
<feature type="binding site" evidence="11">
    <location>
        <position position="103"/>
    </location>
    <ligand>
        <name>S-adenosyl-L-methionine</name>
        <dbReference type="ChEBI" id="CHEBI:59789"/>
    </ligand>
</feature>
<evidence type="ECO:0000256" key="10">
    <source>
        <dbReference type="ARBA" id="ARBA00048970"/>
    </source>
</evidence>
<dbReference type="SUPFAM" id="SSF53335">
    <property type="entry name" value="S-adenosyl-L-methionine-dependent methyltransferases"/>
    <property type="match status" value="1"/>
</dbReference>
<evidence type="ECO:0000256" key="3">
    <source>
        <dbReference type="ARBA" id="ARBA00022679"/>
    </source>
</evidence>
<evidence type="ECO:0000256" key="4">
    <source>
        <dbReference type="ARBA" id="ARBA00022691"/>
    </source>
</evidence>
<evidence type="ECO:0000313" key="13">
    <source>
        <dbReference type="EMBL" id="MFD2258775.1"/>
    </source>
</evidence>
<sequence>MKDAKAGAGIRQLKTRVKKKGKIKSSSRRWLERHLNDPYVHRANAEGMRSRAAYKLIEINDKYKILQPGMKVVDLGAAPGGWCQVAVNIVKSKPEAPSVVGIDYLPVDPIPGATILQANFLDDDAPDRLIEALGGAPDVVLSDMAAPTTGHRRTDHLRTMHLCETAADFAVSVLKPGGHFLAKTFQGGAEGEVLTMLKQHFASVHHVKPPASRAESVELYILARNFKGRKAAPGGEEAAGEGPEA</sequence>
<evidence type="ECO:0000256" key="11">
    <source>
        <dbReference type="HAMAP-Rule" id="MF_01547"/>
    </source>
</evidence>
<evidence type="ECO:0000256" key="6">
    <source>
        <dbReference type="ARBA" id="ARBA00038861"/>
    </source>
</evidence>
<gene>
    <name evidence="11" type="primary">rlmE</name>
    <name evidence="11" type="synonym">ftsJ</name>
    <name evidence="11" type="synonym">rrmJ</name>
    <name evidence="13" type="ORF">ACFSMZ_03230</name>
</gene>
<name>A0ABW5DHD6_9HYPH</name>
<evidence type="ECO:0000313" key="14">
    <source>
        <dbReference type="Proteomes" id="UP001597373"/>
    </source>
</evidence>
<feature type="domain" description="Ribosomal RNA methyltransferase FtsJ" evidence="12">
    <location>
        <begin position="49"/>
        <end position="226"/>
    </location>
</feature>
<dbReference type="InterPro" id="IPR002877">
    <property type="entry name" value="RNA_MeTrfase_FtsJ_dom"/>
</dbReference>
<comment type="subcellular location">
    <subcellularLocation>
        <location evidence="11">Cytoplasm</location>
    </subcellularLocation>
</comment>
<keyword evidence="4 11" id="KW-0949">S-adenosyl-L-methionine</keyword>
<comment type="function">
    <text evidence="5 11">Specifically methylates the uridine in position 2552 of 23S rRNA at the 2'-O position of the ribose in the fully assembled 50S ribosomal subunit.</text>
</comment>
<keyword evidence="3 11" id="KW-0808">Transferase</keyword>
<dbReference type="GO" id="GO:0032259">
    <property type="term" value="P:methylation"/>
    <property type="evidence" value="ECO:0007669"/>
    <property type="project" value="UniProtKB-KW"/>
</dbReference>
<keyword evidence="1 11" id="KW-0698">rRNA processing</keyword>